<dbReference type="Proteomes" id="UP000193827">
    <property type="component" value="Unassembled WGS sequence"/>
</dbReference>
<dbReference type="OrthoDB" id="9810445at2"/>
<dbReference type="Gene3D" id="3.30.2010.10">
    <property type="entry name" value="Metalloproteases ('zincins'), catalytic domain"/>
    <property type="match status" value="1"/>
</dbReference>
<dbReference type="PANTHER" id="PTHR22726:SF1">
    <property type="entry name" value="METALLOENDOPEPTIDASE OMA1, MITOCHONDRIAL"/>
    <property type="match status" value="1"/>
</dbReference>
<dbReference type="InterPro" id="IPR051156">
    <property type="entry name" value="Mito/Outer_Membr_Metalloprot"/>
</dbReference>
<dbReference type="CDD" id="cd07332">
    <property type="entry name" value="M48C_Oma1_like"/>
    <property type="match status" value="1"/>
</dbReference>
<feature type="domain" description="Peptidase M48" evidence="7">
    <location>
        <begin position="176"/>
        <end position="349"/>
    </location>
</feature>
<sequence length="374" mass="40040">MSWVSGFFYDGETAGRHSVTVEMEEGAGALLLTGPTLDDVQRWPLHRLRALSDHARETSLTLTLHARTKDESLRVAARLIITDKDLIARLKKLCPDLSRQDMQVGSWQKIVKCSALAAGALALMVLVILPRMANTLAELIPVDREIAFGKSVTAQMETALGASKLGDLHCSNAEGNAALERLVARLTKGQALQYRPEVQVLNHKMVNAFAAPGGQIVMMRGLIDNATGPEAVAAVLAHEIGHVERRDATRHALRAAGSAGLLSMAMGDFTGGAIAVFLGERLLQASYTREAETEADAFALEMLNASGVDSTGMADFFNQMQKLEGQGPEVLNYFSTHPASASRAAQARGNAATQVETTPALNKKDWAALKAICG</sequence>
<dbReference type="AlphaFoldDB" id="A0A1Y5RAG2"/>
<dbReference type="GO" id="GO:0046872">
    <property type="term" value="F:metal ion binding"/>
    <property type="evidence" value="ECO:0007669"/>
    <property type="project" value="UniProtKB-KW"/>
</dbReference>
<evidence type="ECO:0000313" key="9">
    <source>
        <dbReference type="EMBL" id="SLN12538.1"/>
    </source>
</evidence>
<keyword evidence="2" id="KW-0479">Metal-binding</keyword>
<evidence type="ECO:0000259" key="7">
    <source>
        <dbReference type="Pfam" id="PF01435"/>
    </source>
</evidence>
<comment type="cofactor">
    <cofactor evidence="6">
        <name>Zn(2+)</name>
        <dbReference type="ChEBI" id="CHEBI:29105"/>
    </cofactor>
    <text evidence="6">Binds 1 zinc ion per subunit.</text>
</comment>
<keyword evidence="5 6" id="KW-0482">Metalloprotease</keyword>
<evidence type="ECO:0000256" key="2">
    <source>
        <dbReference type="ARBA" id="ARBA00022723"/>
    </source>
</evidence>
<gene>
    <name evidence="9" type="primary">loiP_1</name>
    <name evidence="9" type="ORF">PEL8287_00386</name>
</gene>
<dbReference type="InterPro" id="IPR055518">
    <property type="entry name" value="DUF7092"/>
</dbReference>
<dbReference type="Pfam" id="PF23368">
    <property type="entry name" value="DUF7092"/>
    <property type="match status" value="1"/>
</dbReference>
<name>A0A1Y5RAG2_9RHOB</name>
<feature type="domain" description="DUF7092" evidence="8">
    <location>
        <begin position="4"/>
        <end position="65"/>
    </location>
</feature>
<keyword evidence="3 6" id="KW-0378">Hydrolase</keyword>
<keyword evidence="4 6" id="KW-0862">Zinc</keyword>
<reference evidence="9 10" key="1">
    <citation type="submission" date="2017-03" db="EMBL/GenBank/DDBJ databases">
        <authorList>
            <person name="Afonso C.L."/>
            <person name="Miller P.J."/>
            <person name="Scott M.A."/>
            <person name="Spackman E."/>
            <person name="Goraichik I."/>
            <person name="Dimitrov K.M."/>
            <person name="Suarez D.L."/>
            <person name="Swayne D.E."/>
        </authorList>
    </citation>
    <scope>NUCLEOTIDE SEQUENCE [LARGE SCALE GENOMIC DNA]</scope>
    <source>
        <strain evidence="9 10">CECT 8287</strain>
    </source>
</reference>
<dbReference type="GO" id="GO:0016020">
    <property type="term" value="C:membrane"/>
    <property type="evidence" value="ECO:0007669"/>
    <property type="project" value="TreeGrafter"/>
</dbReference>
<evidence type="ECO:0000259" key="8">
    <source>
        <dbReference type="Pfam" id="PF23368"/>
    </source>
</evidence>
<dbReference type="PANTHER" id="PTHR22726">
    <property type="entry name" value="METALLOENDOPEPTIDASE OMA1"/>
    <property type="match status" value="1"/>
</dbReference>
<keyword evidence="10" id="KW-1185">Reference proteome</keyword>
<organism evidence="9 10">
    <name type="scientific">Roseovarius litorisediminis</name>
    <dbReference type="NCBI Taxonomy" id="1312363"/>
    <lineage>
        <taxon>Bacteria</taxon>
        <taxon>Pseudomonadati</taxon>
        <taxon>Pseudomonadota</taxon>
        <taxon>Alphaproteobacteria</taxon>
        <taxon>Rhodobacterales</taxon>
        <taxon>Roseobacteraceae</taxon>
        <taxon>Roseovarius</taxon>
    </lineage>
</organism>
<protein>
    <submittedName>
        <fullName evidence="9">Metalloprotease LoiP</fullName>
        <ecNumber evidence="9">3.4.24.-</ecNumber>
    </submittedName>
</protein>
<evidence type="ECO:0000256" key="6">
    <source>
        <dbReference type="RuleBase" id="RU003983"/>
    </source>
</evidence>
<dbReference type="RefSeq" id="WP_085890656.1">
    <property type="nucleotide sequence ID" value="NZ_FWFL01000001.1"/>
</dbReference>
<evidence type="ECO:0000313" key="10">
    <source>
        <dbReference type="Proteomes" id="UP000193827"/>
    </source>
</evidence>
<evidence type="ECO:0000256" key="4">
    <source>
        <dbReference type="ARBA" id="ARBA00022833"/>
    </source>
</evidence>
<dbReference type="GO" id="GO:0051603">
    <property type="term" value="P:proteolysis involved in protein catabolic process"/>
    <property type="evidence" value="ECO:0007669"/>
    <property type="project" value="TreeGrafter"/>
</dbReference>
<evidence type="ECO:0000256" key="5">
    <source>
        <dbReference type="ARBA" id="ARBA00023049"/>
    </source>
</evidence>
<keyword evidence="1 6" id="KW-0645">Protease</keyword>
<accession>A0A1Y5RAG2</accession>
<dbReference type="Pfam" id="PF01435">
    <property type="entry name" value="Peptidase_M48"/>
    <property type="match status" value="1"/>
</dbReference>
<dbReference type="GO" id="GO:0004222">
    <property type="term" value="F:metalloendopeptidase activity"/>
    <property type="evidence" value="ECO:0007669"/>
    <property type="project" value="InterPro"/>
</dbReference>
<proteinExistence type="inferred from homology"/>
<evidence type="ECO:0000256" key="3">
    <source>
        <dbReference type="ARBA" id="ARBA00022801"/>
    </source>
</evidence>
<dbReference type="EC" id="3.4.24.-" evidence="9"/>
<comment type="similarity">
    <text evidence="6">Belongs to the peptidase M48 family.</text>
</comment>
<dbReference type="InterPro" id="IPR001915">
    <property type="entry name" value="Peptidase_M48"/>
</dbReference>
<evidence type="ECO:0000256" key="1">
    <source>
        <dbReference type="ARBA" id="ARBA00022670"/>
    </source>
</evidence>
<dbReference type="EMBL" id="FWFL01000001">
    <property type="protein sequence ID" value="SLN12538.1"/>
    <property type="molecule type" value="Genomic_DNA"/>
</dbReference>